<dbReference type="EMBL" id="CP060696">
    <property type="protein sequence ID" value="QNO19111.1"/>
    <property type="molecule type" value="Genomic_DNA"/>
</dbReference>
<dbReference type="NCBIfam" id="TIGR00247">
    <property type="entry name" value="endolytic transglycosylase MltG"/>
    <property type="match status" value="1"/>
</dbReference>
<dbReference type="EC" id="4.2.2.29" evidence="7"/>
<dbReference type="KEGG" id="caml:H6X83_05745"/>
<dbReference type="RefSeq" id="WP_212508180.1">
    <property type="nucleotide sequence ID" value="NZ_CP060696.1"/>
</dbReference>
<dbReference type="GO" id="GO:0005886">
    <property type="term" value="C:plasma membrane"/>
    <property type="evidence" value="ECO:0007669"/>
    <property type="project" value="UniProtKB-SubCell"/>
</dbReference>
<feature type="compositionally biased region" description="Basic and acidic residues" evidence="8">
    <location>
        <begin position="20"/>
        <end position="33"/>
    </location>
</feature>
<evidence type="ECO:0000256" key="2">
    <source>
        <dbReference type="ARBA" id="ARBA00022692"/>
    </source>
</evidence>
<evidence type="ECO:0000256" key="4">
    <source>
        <dbReference type="ARBA" id="ARBA00023136"/>
    </source>
</evidence>
<proteinExistence type="inferred from homology"/>
<accession>A0A7G9WK99</accession>
<comment type="subcellular location">
    <subcellularLocation>
        <location evidence="7">Cell membrane</location>
        <topology evidence="7">Single-pass membrane protein</topology>
    </subcellularLocation>
</comment>
<evidence type="ECO:0000256" key="3">
    <source>
        <dbReference type="ARBA" id="ARBA00022989"/>
    </source>
</evidence>
<comment type="function">
    <text evidence="7">Functions as a peptidoglycan terminase that cleaves nascent peptidoglycan strands endolytically to terminate their elongation.</text>
</comment>
<keyword evidence="5 7" id="KW-0456">Lyase</keyword>
<comment type="similarity">
    <text evidence="7">Belongs to the transglycosylase MltG family.</text>
</comment>
<dbReference type="PANTHER" id="PTHR30518:SF2">
    <property type="entry name" value="ENDOLYTIC MUREIN TRANSGLYCOSYLASE"/>
    <property type="match status" value="1"/>
</dbReference>
<dbReference type="GO" id="GO:0071555">
    <property type="term" value="P:cell wall organization"/>
    <property type="evidence" value="ECO:0007669"/>
    <property type="project" value="UniProtKB-KW"/>
</dbReference>
<dbReference type="PANTHER" id="PTHR30518">
    <property type="entry name" value="ENDOLYTIC MUREIN TRANSGLYCOSYLASE"/>
    <property type="match status" value="1"/>
</dbReference>
<feature type="region of interest" description="Disordered" evidence="8">
    <location>
        <begin position="1"/>
        <end position="45"/>
    </location>
</feature>
<evidence type="ECO:0000313" key="9">
    <source>
        <dbReference type="EMBL" id="QNO19111.1"/>
    </source>
</evidence>
<evidence type="ECO:0000313" key="10">
    <source>
        <dbReference type="Proteomes" id="UP000516046"/>
    </source>
</evidence>
<name>A0A7G9WK99_9FIRM</name>
<comment type="catalytic activity">
    <reaction evidence="7">
        <text>a peptidoglycan chain = a peptidoglycan chain with N-acetyl-1,6-anhydromuramyl-[peptide] at the reducing end + a peptidoglycan chain with N-acetylglucosamine at the non-reducing end.</text>
        <dbReference type="EC" id="4.2.2.29"/>
    </reaction>
</comment>
<dbReference type="Proteomes" id="UP000516046">
    <property type="component" value="Chromosome"/>
</dbReference>
<feature type="compositionally biased region" description="Polar residues" evidence="8">
    <location>
        <begin position="7"/>
        <end position="16"/>
    </location>
</feature>
<feature type="site" description="Important for catalytic activity" evidence="7">
    <location>
        <position position="306"/>
    </location>
</feature>
<dbReference type="HAMAP" id="MF_02065">
    <property type="entry name" value="MltG"/>
    <property type="match status" value="1"/>
</dbReference>
<keyword evidence="2 7" id="KW-0812">Transmembrane</keyword>
<feature type="transmembrane region" description="Helical" evidence="7">
    <location>
        <begin position="55"/>
        <end position="76"/>
    </location>
</feature>
<evidence type="ECO:0000256" key="5">
    <source>
        <dbReference type="ARBA" id="ARBA00023239"/>
    </source>
</evidence>
<reference evidence="9 10" key="1">
    <citation type="submission" date="2020-08" db="EMBL/GenBank/DDBJ databases">
        <authorList>
            <person name="Ren C."/>
            <person name="Gu Y."/>
            <person name="Xu Y."/>
        </authorList>
    </citation>
    <scope>NUCLEOTIDE SEQUENCE [LARGE SCALE GENOMIC DNA]</scope>
    <source>
        <strain evidence="9 10">LBM18003</strain>
    </source>
</reference>
<dbReference type="Gene3D" id="3.30.1490.480">
    <property type="entry name" value="Endolytic murein transglycosylase"/>
    <property type="match status" value="2"/>
</dbReference>
<evidence type="ECO:0000256" key="7">
    <source>
        <dbReference type="HAMAP-Rule" id="MF_02065"/>
    </source>
</evidence>
<dbReference type="Pfam" id="PF02618">
    <property type="entry name" value="YceG"/>
    <property type="match status" value="1"/>
</dbReference>
<dbReference type="InterPro" id="IPR003770">
    <property type="entry name" value="MLTG-like"/>
</dbReference>
<sequence>MTENEHPQQSLNSFSGNEAIKAEAAREAADEKRARRNHKRRNKAKRKKNRRFFRLVWWSMVILAAALLGQFLITGLNDVLAVNRESVNVTVEIPSSITESSMKPSALKKLSGSKLREAQANNQKISRQVANILKQAGAIENPDFFCLYTRLRKADGCFHNGTWQIDTKTDYEQLVNTFESNEGRKDVVKVTIPEGQNALEIAQLLQKNGVVSSAQKFLDVLNTDAFDDTYTMATNIKSLTGRYYKYEGYLFPDTYEFYQDEDPQNVLQKMLDDTNDHLTKQIRDKAQEQNMTLDQLLTMASIIQAESADTSDMLNVSSVLYNRLKYGDKYQIHTLDCDSTSYYPYRSKSTVPADKGKNYKSKYDTYTIKGLPAGAICNPGMAAINAALNPNETSYLYFCHNPKTKQAYYASSAEEHADNLAEAGLTS</sequence>
<evidence type="ECO:0000256" key="8">
    <source>
        <dbReference type="SAM" id="MobiDB-lite"/>
    </source>
</evidence>
<keyword evidence="3 7" id="KW-1133">Transmembrane helix</keyword>
<dbReference type="GO" id="GO:0009252">
    <property type="term" value="P:peptidoglycan biosynthetic process"/>
    <property type="evidence" value="ECO:0007669"/>
    <property type="project" value="UniProtKB-UniRule"/>
</dbReference>
<keyword evidence="4 7" id="KW-0472">Membrane</keyword>
<keyword evidence="6 7" id="KW-0961">Cell wall biogenesis/degradation</keyword>
<evidence type="ECO:0000256" key="6">
    <source>
        <dbReference type="ARBA" id="ARBA00023316"/>
    </source>
</evidence>
<feature type="compositionally biased region" description="Basic residues" evidence="8">
    <location>
        <begin position="34"/>
        <end position="45"/>
    </location>
</feature>
<dbReference type="AlphaFoldDB" id="A0A7G9WK99"/>
<dbReference type="GO" id="GO:0008932">
    <property type="term" value="F:lytic endotransglycosylase activity"/>
    <property type="evidence" value="ECO:0007669"/>
    <property type="project" value="UniProtKB-UniRule"/>
</dbReference>
<gene>
    <name evidence="7 9" type="primary">mltG</name>
    <name evidence="9" type="ORF">H6X83_05745</name>
</gene>
<evidence type="ECO:0000256" key="1">
    <source>
        <dbReference type="ARBA" id="ARBA00022475"/>
    </source>
</evidence>
<protein>
    <recommendedName>
        <fullName evidence="7">Endolytic murein transglycosylase</fullName>
        <ecNumber evidence="7">4.2.2.29</ecNumber>
    </recommendedName>
    <alternativeName>
        <fullName evidence="7">Peptidoglycan lytic transglycosylase</fullName>
    </alternativeName>
    <alternativeName>
        <fullName evidence="7">Peptidoglycan polymerization terminase</fullName>
    </alternativeName>
</protein>
<keyword evidence="1 7" id="KW-1003">Cell membrane</keyword>
<keyword evidence="10" id="KW-1185">Reference proteome</keyword>
<organism evidence="9 10">
    <name type="scientific">Caproicibacterium amylolyticum</name>
    <dbReference type="NCBI Taxonomy" id="2766537"/>
    <lineage>
        <taxon>Bacteria</taxon>
        <taxon>Bacillati</taxon>
        <taxon>Bacillota</taxon>
        <taxon>Clostridia</taxon>
        <taxon>Eubacteriales</taxon>
        <taxon>Oscillospiraceae</taxon>
        <taxon>Caproicibacterium</taxon>
    </lineage>
</organism>